<proteinExistence type="predicted"/>
<evidence type="ECO:0000313" key="2">
    <source>
        <dbReference type="Proteomes" id="UP000681967"/>
    </source>
</evidence>
<comment type="caution">
    <text evidence="1">The sequence shown here is derived from an EMBL/GenBank/DDBJ whole genome shotgun (WGS) entry which is preliminary data.</text>
</comment>
<sequence length="43" mass="5120">MRMPFCAGINLTSTDLDYYQKIYFQKSWAWWVNHIGKTTTTTT</sequence>
<dbReference type="Proteomes" id="UP000681967">
    <property type="component" value="Unassembled WGS sequence"/>
</dbReference>
<reference evidence="1" key="1">
    <citation type="submission" date="2021-02" db="EMBL/GenBank/DDBJ databases">
        <authorList>
            <person name="Nowell W R."/>
        </authorList>
    </citation>
    <scope>NUCLEOTIDE SEQUENCE</scope>
</reference>
<feature type="non-terminal residue" evidence="1">
    <location>
        <position position="1"/>
    </location>
</feature>
<dbReference type="AlphaFoldDB" id="A0A8S2SVN1"/>
<gene>
    <name evidence="1" type="ORF">BYL167_LOCUS25634</name>
</gene>
<evidence type="ECO:0000313" key="1">
    <source>
        <dbReference type="EMBL" id="CAF4253123.1"/>
    </source>
</evidence>
<protein>
    <submittedName>
        <fullName evidence="1">Uncharacterized protein</fullName>
    </submittedName>
</protein>
<dbReference type="EMBL" id="CAJOBH010026539">
    <property type="protein sequence ID" value="CAF4253123.1"/>
    <property type="molecule type" value="Genomic_DNA"/>
</dbReference>
<name>A0A8S2SVN1_9BILA</name>
<organism evidence="1 2">
    <name type="scientific">Rotaria magnacalcarata</name>
    <dbReference type="NCBI Taxonomy" id="392030"/>
    <lineage>
        <taxon>Eukaryota</taxon>
        <taxon>Metazoa</taxon>
        <taxon>Spiralia</taxon>
        <taxon>Gnathifera</taxon>
        <taxon>Rotifera</taxon>
        <taxon>Eurotatoria</taxon>
        <taxon>Bdelloidea</taxon>
        <taxon>Philodinida</taxon>
        <taxon>Philodinidae</taxon>
        <taxon>Rotaria</taxon>
    </lineage>
</organism>
<accession>A0A8S2SVN1</accession>